<reference evidence="1" key="1">
    <citation type="submission" date="2018-05" db="EMBL/GenBank/DDBJ databases">
        <title>Draft genome of Mucuna pruriens seed.</title>
        <authorList>
            <person name="Nnadi N.E."/>
            <person name="Vos R."/>
            <person name="Hasami M.H."/>
            <person name="Devisetty U.K."/>
            <person name="Aguiy J.C."/>
        </authorList>
    </citation>
    <scope>NUCLEOTIDE SEQUENCE [LARGE SCALE GENOMIC DNA]</scope>
    <source>
        <strain evidence="1">JCA_2017</strain>
    </source>
</reference>
<evidence type="ECO:0000313" key="2">
    <source>
        <dbReference type="Proteomes" id="UP000257109"/>
    </source>
</evidence>
<protein>
    <submittedName>
        <fullName evidence="1">Uncharacterized protein</fullName>
    </submittedName>
</protein>
<proteinExistence type="predicted"/>
<dbReference type="Gene3D" id="1.10.600.10">
    <property type="entry name" value="Farnesyl Diphosphate Synthase"/>
    <property type="match status" value="1"/>
</dbReference>
<organism evidence="1 2">
    <name type="scientific">Mucuna pruriens</name>
    <name type="common">Velvet bean</name>
    <name type="synonym">Dolichos pruriens</name>
    <dbReference type="NCBI Taxonomy" id="157652"/>
    <lineage>
        <taxon>Eukaryota</taxon>
        <taxon>Viridiplantae</taxon>
        <taxon>Streptophyta</taxon>
        <taxon>Embryophyta</taxon>
        <taxon>Tracheophyta</taxon>
        <taxon>Spermatophyta</taxon>
        <taxon>Magnoliopsida</taxon>
        <taxon>eudicotyledons</taxon>
        <taxon>Gunneridae</taxon>
        <taxon>Pentapetalae</taxon>
        <taxon>rosids</taxon>
        <taxon>fabids</taxon>
        <taxon>Fabales</taxon>
        <taxon>Fabaceae</taxon>
        <taxon>Papilionoideae</taxon>
        <taxon>50 kb inversion clade</taxon>
        <taxon>NPAAA clade</taxon>
        <taxon>indigoferoid/millettioid clade</taxon>
        <taxon>Phaseoleae</taxon>
        <taxon>Mucuna</taxon>
    </lineage>
</organism>
<name>A0A371IDS9_MUCPR</name>
<dbReference type="Proteomes" id="UP000257109">
    <property type="component" value="Unassembled WGS sequence"/>
</dbReference>
<feature type="non-terminal residue" evidence="1">
    <location>
        <position position="1"/>
    </location>
</feature>
<dbReference type="STRING" id="157652.A0A371IDS9"/>
<dbReference type="InterPro" id="IPR008949">
    <property type="entry name" value="Isoprenoid_synthase_dom_sf"/>
</dbReference>
<dbReference type="AlphaFoldDB" id="A0A371IDS9"/>
<accession>A0A371IDS9</accession>
<keyword evidence="2" id="KW-1185">Reference proteome</keyword>
<dbReference type="EMBL" id="QJKJ01000331">
    <property type="protein sequence ID" value="RDY13170.1"/>
    <property type="molecule type" value="Genomic_DNA"/>
</dbReference>
<sequence>MCLNLLKWNRSFDAGMDLDGWELTSDLRSASGLESVSTLDRHPDKSQPWSRPCRVSSTRVDIRLLTIESTLWRRLHLVETHPASTGMTSSNWDEEFCLGQDDFLSKSLLNCIVNLACMYEISYENHEDKYINGELVKDYVSSLLVNPCPSINPSKRSYFTYK</sequence>
<evidence type="ECO:0000313" key="1">
    <source>
        <dbReference type="EMBL" id="RDY13170.1"/>
    </source>
</evidence>
<comment type="caution">
    <text evidence="1">The sequence shown here is derived from an EMBL/GenBank/DDBJ whole genome shotgun (WGS) entry which is preliminary data.</text>
</comment>
<gene>
    <name evidence="1" type="ORF">CR513_01947</name>
</gene>